<dbReference type="Proteomes" id="UP000596742">
    <property type="component" value="Unassembled WGS sequence"/>
</dbReference>
<proteinExistence type="predicted"/>
<protein>
    <recommendedName>
        <fullName evidence="3">Mab-21-like HhH/H2TH-like domain-containing protein</fullName>
    </recommendedName>
</protein>
<gene>
    <name evidence="1" type="ORF">MGAL_10B070395</name>
</gene>
<evidence type="ECO:0000313" key="2">
    <source>
        <dbReference type="Proteomes" id="UP000596742"/>
    </source>
</evidence>
<dbReference type="OrthoDB" id="6092547at2759"/>
<evidence type="ECO:0008006" key="3">
    <source>
        <dbReference type="Google" id="ProtNLM"/>
    </source>
</evidence>
<name>A0A8B6GI98_MYTGA</name>
<organism evidence="1 2">
    <name type="scientific">Mytilus galloprovincialis</name>
    <name type="common">Mediterranean mussel</name>
    <dbReference type="NCBI Taxonomy" id="29158"/>
    <lineage>
        <taxon>Eukaryota</taxon>
        <taxon>Metazoa</taxon>
        <taxon>Spiralia</taxon>
        <taxon>Lophotrochozoa</taxon>
        <taxon>Mollusca</taxon>
        <taxon>Bivalvia</taxon>
        <taxon>Autobranchia</taxon>
        <taxon>Pteriomorphia</taxon>
        <taxon>Mytilida</taxon>
        <taxon>Mytiloidea</taxon>
        <taxon>Mytilidae</taxon>
        <taxon>Mytilinae</taxon>
        <taxon>Mytilus</taxon>
    </lineage>
</organism>
<dbReference type="PANTHER" id="PTHR10656:SF69">
    <property type="entry name" value="MAB-21-LIKE HHH_H2TH-LIKE DOMAIN-CONTAINING PROTEIN"/>
    <property type="match status" value="1"/>
</dbReference>
<comment type="caution">
    <text evidence="1">The sequence shown here is derived from an EMBL/GenBank/DDBJ whole genome shotgun (WGS) entry which is preliminary data.</text>
</comment>
<evidence type="ECO:0000313" key="1">
    <source>
        <dbReference type="EMBL" id="VDI64467.1"/>
    </source>
</evidence>
<keyword evidence="2" id="KW-1185">Reference proteome</keyword>
<dbReference type="InterPro" id="IPR024810">
    <property type="entry name" value="MAB21L/cGLR"/>
</dbReference>
<accession>A0A8B6GI98</accession>
<sequence>MSQTDRELSLKIYQFLCNIVGTEEVVQTRRKRFCAFDSVLRILNFTVISSGSKAEGLDLNGSDYDQMCIYHLVKVYENKETVSSSEKNTPIVMDISDTKPGFTKLKLYEQRHMYHINQWRESVNGETYISSKLFREHELPGNMIIHGPCQSLPGDYYDMARCLRCEEWITPAHQWVFRSRSTWPDHRLVMSVIKEGVLFVPIGCKGSLNEDLEWRISFSMAEKQLIFSFSHTQLLCYALLKIILKDIIKGKHGDLICSYFLKTILFWVFEESRPSDWHPDENNFKASNNLVYEQYQIRLKFFKAGLYSDAISAWSLLASLFYKQKRFHECIDIINYTLSKCTLDKIVLPCNSLPVQTYFKKVKEAVGLLLTCKHLIIGEVLFTKPYYLLPVELFPLIQKGFAKCVCIIPAVVFLNMLSFLCVYHSGDNRGKLNALRDLELIIRERYFILPCYKEKVIHCFQIAKSMM</sequence>
<dbReference type="AlphaFoldDB" id="A0A8B6GI98"/>
<dbReference type="SMART" id="SM01265">
    <property type="entry name" value="Mab-21"/>
    <property type="match status" value="1"/>
</dbReference>
<dbReference type="PANTHER" id="PTHR10656">
    <property type="entry name" value="CELL FATE DETERMINING PROTEIN MAB21-RELATED"/>
    <property type="match status" value="1"/>
</dbReference>
<dbReference type="EMBL" id="UYJE01008506">
    <property type="protein sequence ID" value="VDI64467.1"/>
    <property type="molecule type" value="Genomic_DNA"/>
</dbReference>
<reference evidence="1" key="1">
    <citation type="submission" date="2018-11" db="EMBL/GenBank/DDBJ databases">
        <authorList>
            <person name="Alioto T."/>
            <person name="Alioto T."/>
        </authorList>
    </citation>
    <scope>NUCLEOTIDE SEQUENCE</scope>
</reference>
<dbReference type="Gene3D" id="1.10.1410.40">
    <property type="match status" value="1"/>
</dbReference>